<dbReference type="OrthoDB" id="653988at2"/>
<name>F4KS49_HALH1</name>
<dbReference type="RefSeq" id="WP_013766832.1">
    <property type="nucleotide sequence ID" value="NC_015510.1"/>
</dbReference>
<dbReference type="HOGENOM" id="CLU_1440239_0_0_10"/>
<dbReference type="KEGG" id="hhy:Halhy_4453"/>
<dbReference type="AlphaFoldDB" id="F4KS49"/>
<keyword evidence="2" id="KW-1185">Reference proteome</keyword>
<dbReference type="STRING" id="760192.Halhy_4453"/>
<organism evidence="1 2">
    <name type="scientific">Haliscomenobacter hydrossis (strain ATCC 27775 / DSM 1100 / LMG 10767 / O)</name>
    <dbReference type="NCBI Taxonomy" id="760192"/>
    <lineage>
        <taxon>Bacteria</taxon>
        <taxon>Pseudomonadati</taxon>
        <taxon>Bacteroidota</taxon>
        <taxon>Saprospiria</taxon>
        <taxon>Saprospirales</taxon>
        <taxon>Haliscomenobacteraceae</taxon>
        <taxon>Haliscomenobacter</taxon>
    </lineage>
</organism>
<reference key="2">
    <citation type="submission" date="2011-04" db="EMBL/GenBank/DDBJ databases">
        <title>Complete sequence of chromosome of Haliscomenobacter hydrossis DSM 1100.</title>
        <authorList>
            <consortium name="US DOE Joint Genome Institute (JGI-PGF)"/>
            <person name="Lucas S."/>
            <person name="Han J."/>
            <person name="Lapidus A."/>
            <person name="Bruce D."/>
            <person name="Goodwin L."/>
            <person name="Pitluck S."/>
            <person name="Peters L."/>
            <person name="Kyrpides N."/>
            <person name="Mavromatis K."/>
            <person name="Ivanova N."/>
            <person name="Ovchinnikova G."/>
            <person name="Pagani I."/>
            <person name="Daligault H."/>
            <person name="Detter J.C."/>
            <person name="Han C."/>
            <person name="Land M."/>
            <person name="Hauser L."/>
            <person name="Markowitz V."/>
            <person name="Cheng J.-F."/>
            <person name="Hugenholtz P."/>
            <person name="Woyke T."/>
            <person name="Wu D."/>
            <person name="Verbarg S."/>
            <person name="Frueling A."/>
            <person name="Brambilla E."/>
            <person name="Klenk H.-P."/>
            <person name="Eisen J.A."/>
        </authorList>
    </citation>
    <scope>NUCLEOTIDE SEQUENCE</scope>
    <source>
        <strain>DSM 1100</strain>
    </source>
</reference>
<reference evidence="1 2" key="1">
    <citation type="journal article" date="2011" name="Stand. Genomic Sci.">
        <title>Complete genome sequence of Haliscomenobacter hydrossis type strain (O).</title>
        <authorList>
            <consortium name="US DOE Joint Genome Institute (JGI-PGF)"/>
            <person name="Daligault H."/>
            <person name="Lapidus A."/>
            <person name="Zeytun A."/>
            <person name="Nolan M."/>
            <person name="Lucas S."/>
            <person name="Del Rio T.G."/>
            <person name="Tice H."/>
            <person name="Cheng J.F."/>
            <person name="Tapia R."/>
            <person name="Han C."/>
            <person name="Goodwin L."/>
            <person name="Pitluck S."/>
            <person name="Liolios K."/>
            <person name="Pagani I."/>
            <person name="Ivanova N."/>
            <person name="Huntemann M."/>
            <person name="Mavromatis K."/>
            <person name="Mikhailova N."/>
            <person name="Pati A."/>
            <person name="Chen A."/>
            <person name="Palaniappan K."/>
            <person name="Land M."/>
            <person name="Hauser L."/>
            <person name="Brambilla E.M."/>
            <person name="Rohde M."/>
            <person name="Verbarg S."/>
            <person name="Goker M."/>
            <person name="Bristow J."/>
            <person name="Eisen J.A."/>
            <person name="Markowitz V."/>
            <person name="Hugenholtz P."/>
            <person name="Kyrpides N.C."/>
            <person name="Klenk H.P."/>
            <person name="Woyke T."/>
        </authorList>
    </citation>
    <scope>NUCLEOTIDE SEQUENCE [LARGE SCALE GENOMIC DNA]</scope>
    <source>
        <strain evidence="2">ATCC 27775 / DSM 1100 / LMG 10767 / O</strain>
    </source>
</reference>
<dbReference type="EMBL" id="CP002691">
    <property type="protein sequence ID" value="AEE52294.1"/>
    <property type="molecule type" value="Genomic_DNA"/>
</dbReference>
<evidence type="ECO:0000313" key="2">
    <source>
        <dbReference type="Proteomes" id="UP000008461"/>
    </source>
</evidence>
<proteinExistence type="predicted"/>
<dbReference type="Proteomes" id="UP000008461">
    <property type="component" value="Chromosome"/>
</dbReference>
<protein>
    <submittedName>
        <fullName evidence="1">Uncharacterized protein</fullName>
    </submittedName>
</protein>
<dbReference type="eggNOG" id="ENOG502ZAIK">
    <property type="taxonomic scope" value="Bacteria"/>
</dbReference>
<evidence type="ECO:0000313" key="1">
    <source>
        <dbReference type="EMBL" id="AEE52294.1"/>
    </source>
</evidence>
<gene>
    <name evidence="1" type="ordered locus">Halhy_4453</name>
</gene>
<accession>F4KS49</accession>
<sequence length="200" mass="24594">MQDIEPYYRWRDDYVAAEDVNSPFYGREYSEFYYVNKIYNFYIHPQWDFFGSHTLYLKVLFADYDEGYAIIEMIGEWNDCLYDDSIFLKRDLIDFMIEKGIYRYIFICENVLNFHSGDNDYYEEWYEDIKDEDGWIVMINTLQHVYEEMKDNKLQYYLNFGLEFNNINWRPYKPADIYQILDKMVNGKIVQLPQGWDLLE</sequence>